<reference evidence="4" key="1">
    <citation type="submission" date="2017-09" db="EMBL/GenBank/DDBJ databases">
        <title>Depth-based differentiation of microbial function through sediment-hosted aquifers and enrichment of novel symbionts in the deep terrestrial subsurface.</title>
        <authorList>
            <person name="Probst A.J."/>
            <person name="Ladd B."/>
            <person name="Jarett J.K."/>
            <person name="Geller-Mcgrath D.E."/>
            <person name="Sieber C.M.K."/>
            <person name="Emerson J.B."/>
            <person name="Anantharaman K."/>
            <person name="Thomas B.C."/>
            <person name="Malmstrom R."/>
            <person name="Stieglmeier M."/>
            <person name="Klingl A."/>
            <person name="Woyke T."/>
            <person name="Ryan C.M."/>
            <person name="Banfield J.F."/>
        </authorList>
    </citation>
    <scope>NUCLEOTIDE SEQUENCE [LARGE SCALE GENOMIC DNA]</scope>
</reference>
<gene>
    <name evidence="3" type="ORF">COU14_03355</name>
</gene>
<sequence>MHCKHCGNKIVEGAKFCAKCGQQVGSATPAHKPKDSGMSTGAKIVLAIAVGIPTLGILSSIILATLNTAREKASTVEQSEQLGASWQKFSPVGGRFSVLLPSYPTVDSSTDTTEDGTSYTYNSYVSIKGEVTFNVFQWVYADTIDISDPQELLQLLLNNFANGTGGELVSSDFSSNGELPAVDFLIKVDQQYIKGQLALNGQIPYLLAIEYRAGEYVDSDYQQFISSFEAK</sequence>
<accession>A0A2H0UIK1</accession>
<comment type="caution">
    <text evidence="3">The sequence shown here is derived from an EMBL/GenBank/DDBJ whole genome shotgun (WGS) entry which is preliminary data.</text>
</comment>
<keyword evidence="1" id="KW-0472">Membrane</keyword>
<name>A0A2H0UIK1_9BACT</name>
<dbReference type="EMBL" id="PFBG01000037">
    <property type="protein sequence ID" value="PIR85625.1"/>
    <property type="molecule type" value="Genomic_DNA"/>
</dbReference>
<keyword evidence="1" id="KW-0812">Transmembrane</keyword>
<dbReference type="Pfam" id="PF13240">
    <property type="entry name" value="Zn_Ribbon_1"/>
    <property type="match status" value="1"/>
</dbReference>
<dbReference type="InterPro" id="IPR026870">
    <property type="entry name" value="Zinc_ribbon_dom"/>
</dbReference>
<feature type="domain" description="Zinc-ribbon" evidence="2">
    <location>
        <begin position="2"/>
        <end position="23"/>
    </location>
</feature>
<dbReference type="AlphaFoldDB" id="A0A2H0UIK1"/>
<feature type="transmembrane region" description="Helical" evidence="1">
    <location>
        <begin position="44"/>
        <end position="66"/>
    </location>
</feature>
<organism evidence="3 4">
    <name type="scientific">Candidatus Kaiserbacteria bacterium CG10_big_fil_rev_8_21_14_0_10_44_10</name>
    <dbReference type="NCBI Taxonomy" id="1974606"/>
    <lineage>
        <taxon>Bacteria</taxon>
        <taxon>Candidatus Kaiseribacteriota</taxon>
    </lineage>
</organism>
<keyword evidence="1" id="KW-1133">Transmembrane helix</keyword>
<evidence type="ECO:0000256" key="1">
    <source>
        <dbReference type="SAM" id="Phobius"/>
    </source>
</evidence>
<evidence type="ECO:0000259" key="2">
    <source>
        <dbReference type="Pfam" id="PF13240"/>
    </source>
</evidence>
<proteinExistence type="predicted"/>
<dbReference type="Proteomes" id="UP000229612">
    <property type="component" value="Unassembled WGS sequence"/>
</dbReference>
<protein>
    <recommendedName>
        <fullName evidence="2">Zinc-ribbon domain-containing protein</fullName>
    </recommendedName>
</protein>
<evidence type="ECO:0000313" key="3">
    <source>
        <dbReference type="EMBL" id="PIR85625.1"/>
    </source>
</evidence>
<evidence type="ECO:0000313" key="4">
    <source>
        <dbReference type="Proteomes" id="UP000229612"/>
    </source>
</evidence>